<feature type="transmembrane region" description="Helical" evidence="11">
    <location>
        <begin position="321"/>
        <end position="343"/>
    </location>
</feature>
<sequence length="525" mass="55286">MHDNHHDSTDEPTEPTAVTTDARKRRSRPDGGDGSGAGGADGAGGSGGDGSDGGGGNGSGGDDGDDGDDGNGDGDDSMRPGDMMLAHPTKETWVQYAVISLGAWLVATAPAFGYESAPVFWNSVVSGLVLIALAGATIYYENGYANYANGFVGLWLVFAPIAFSAPTAAAYANSGLVGTMVITFSVLIVMRSEMDGPTVPPGWSYNPSTGAQRAPLIALGVFGFFASWYMAAFQLGYIESVWDPIYGSGTEQILTSRISEAFPVSDAGLGAVAYSIEALMGFMGDRRRWRTMPWMVAFFGVVVIPLGFVQVLLVIMQPIMVGTWCTLCLLSAFGMLWMIALTVDEVVAMGQYVVRLMRRGDSLWTAFWMGGTIPEEEAGVDETSTRPIGDSPVSEPFWGVSIPWTLLGAMALGAWLMLSPTVFGTTGLMADSSHLAGALIVSFTVIATGEPARAVRFLNVPLAGWLIAAPWLLAGVPTIAAINAAVAGLLVAILSVPRGPITDRYGGWERYATLETIDRLNPLSS</sequence>
<dbReference type="InterPro" id="IPR012932">
    <property type="entry name" value="VKOR"/>
</dbReference>
<dbReference type="Pfam" id="PF03779">
    <property type="entry name" value="SPW"/>
    <property type="match status" value="2"/>
</dbReference>
<dbReference type="HOGENOM" id="CLU_047231_0_0_2"/>
<feature type="domain" description="SPW repeat-containing integral membrane" evidence="12">
    <location>
        <begin position="409"/>
        <end position="495"/>
    </location>
</feature>
<protein>
    <submittedName>
        <fullName evidence="14">Vitamin K epoxide reductase</fullName>
    </submittedName>
</protein>
<keyword evidence="15" id="KW-1185">Reference proteome</keyword>
<dbReference type="GO" id="GO:0048038">
    <property type="term" value="F:quinone binding"/>
    <property type="evidence" value="ECO:0007669"/>
    <property type="project" value="UniProtKB-KW"/>
</dbReference>
<reference evidence="14 15" key="1">
    <citation type="journal article" date="2012" name="Stand. Genomic Sci.">
        <title>Complete genome sequence of Halopiger xanaduensis type strain (SH-6(T)).</title>
        <authorList>
            <person name="Anderson I."/>
            <person name="Tindall B.J."/>
            <person name="Rohde M."/>
            <person name="Lucas S."/>
            <person name="Han J."/>
            <person name="Lapidus A."/>
            <person name="Cheng J.F."/>
            <person name="Goodwin L."/>
            <person name="Pitluck S."/>
            <person name="Peters L."/>
            <person name="Pati A."/>
            <person name="Mikhailova N."/>
            <person name="Pagani I."/>
            <person name="Teshima H."/>
            <person name="Han C."/>
            <person name="Tapia R."/>
            <person name="Land M."/>
            <person name="Woyke T."/>
            <person name="Klenk H.P."/>
            <person name="Kyrpides N."/>
            <person name="Ivanova N."/>
        </authorList>
    </citation>
    <scope>NUCLEOTIDE SEQUENCE [LARGE SCALE GENOMIC DNA]</scope>
    <source>
        <strain evidence="15">DSM 18323 / JCM 14033 / SH-6</strain>
    </source>
</reference>
<comment type="subcellular location">
    <subcellularLocation>
        <location evidence="1">Membrane</location>
        <topology evidence="1">Multi-pass membrane protein</topology>
    </subcellularLocation>
</comment>
<dbReference type="OrthoDB" id="176506at2157"/>
<feature type="region of interest" description="Disordered" evidence="10">
    <location>
        <begin position="1"/>
        <end position="84"/>
    </location>
</feature>
<feature type="compositionally biased region" description="Acidic residues" evidence="10">
    <location>
        <begin position="62"/>
        <end position="75"/>
    </location>
</feature>
<keyword evidence="7 11" id="KW-0472">Membrane</keyword>
<feature type="domain" description="SPW repeat-containing integral membrane" evidence="12">
    <location>
        <begin position="93"/>
        <end position="185"/>
    </location>
</feature>
<evidence type="ECO:0000313" key="14">
    <source>
        <dbReference type="EMBL" id="AEH36198.1"/>
    </source>
</evidence>
<dbReference type="eggNOG" id="arCOG09123">
    <property type="taxonomic scope" value="Archaea"/>
</dbReference>
<feature type="transmembrane region" description="Helical" evidence="11">
    <location>
        <begin position="171"/>
        <end position="190"/>
    </location>
</feature>
<dbReference type="AlphaFoldDB" id="F8D3H2"/>
<evidence type="ECO:0000256" key="11">
    <source>
        <dbReference type="SAM" id="Phobius"/>
    </source>
</evidence>
<feature type="transmembrane region" description="Helical" evidence="11">
    <location>
        <begin position="93"/>
        <end position="113"/>
    </location>
</feature>
<evidence type="ECO:0000256" key="10">
    <source>
        <dbReference type="SAM" id="MobiDB-lite"/>
    </source>
</evidence>
<evidence type="ECO:0000313" key="15">
    <source>
        <dbReference type="Proteomes" id="UP000006794"/>
    </source>
</evidence>
<dbReference type="InterPro" id="IPR005530">
    <property type="entry name" value="SPW"/>
</dbReference>
<dbReference type="STRING" id="797210.Halxa_1566"/>
<feature type="transmembrane region" description="Helical" evidence="11">
    <location>
        <begin position="119"/>
        <end position="140"/>
    </location>
</feature>
<feature type="transmembrane region" description="Helical" evidence="11">
    <location>
        <begin position="479"/>
        <end position="496"/>
    </location>
</feature>
<evidence type="ECO:0000256" key="1">
    <source>
        <dbReference type="ARBA" id="ARBA00004141"/>
    </source>
</evidence>
<dbReference type="GO" id="GO:0016491">
    <property type="term" value="F:oxidoreductase activity"/>
    <property type="evidence" value="ECO:0007669"/>
    <property type="project" value="UniProtKB-KW"/>
</dbReference>
<evidence type="ECO:0000259" key="13">
    <source>
        <dbReference type="Pfam" id="PF07884"/>
    </source>
</evidence>
<name>F8D3H2_HALXS</name>
<evidence type="ECO:0000256" key="2">
    <source>
        <dbReference type="ARBA" id="ARBA00006214"/>
    </source>
</evidence>
<evidence type="ECO:0000256" key="6">
    <source>
        <dbReference type="ARBA" id="ARBA00023002"/>
    </source>
</evidence>
<keyword evidence="5 11" id="KW-1133">Transmembrane helix</keyword>
<evidence type="ECO:0000256" key="9">
    <source>
        <dbReference type="ARBA" id="ARBA00023284"/>
    </source>
</evidence>
<organism evidence="14 15">
    <name type="scientific">Halopiger xanaduensis (strain DSM 18323 / JCM 14033 / SH-6)</name>
    <dbReference type="NCBI Taxonomy" id="797210"/>
    <lineage>
        <taxon>Archaea</taxon>
        <taxon>Methanobacteriati</taxon>
        <taxon>Methanobacteriota</taxon>
        <taxon>Stenosarchaea group</taxon>
        <taxon>Halobacteria</taxon>
        <taxon>Halobacteriales</taxon>
        <taxon>Natrialbaceae</taxon>
        <taxon>Halopiger</taxon>
    </lineage>
</organism>
<dbReference type="EMBL" id="CP002839">
    <property type="protein sequence ID" value="AEH36198.1"/>
    <property type="molecule type" value="Genomic_DNA"/>
</dbReference>
<keyword evidence="4" id="KW-0874">Quinone</keyword>
<dbReference type="InterPro" id="IPR038354">
    <property type="entry name" value="VKOR_sf"/>
</dbReference>
<keyword evidence="9" id="KW-0676">Redox-active center</keyword>
<dbReference type="RefSeq" id="WP_013879093.1">
    <property type="nucleotide sequence ID" value="NC_015666.1"/>
</dbReference>
<feature type="transmembrane region" description="Helical" evidence="11">
    <location>
        <begin position="216"/>
        <end position="238"/>
    </location>
</feature>
<dbReference type="KEGG" id="hxa:Halxa_1566"/>
<evidence type="ECO:0000256" key="8">
    <source>
        <dbReference type="ARBA" id="ARBA00023157"/>
    </source>
</evidence>
<evidence type="ECO:0000256" key="5">
    <source>
        <dbReference type="ARBA" id="ARBA00022989"/>
    </source>
</evidence>
<keyword evidence="6" id="KW-0560">Oxidoreductase</keyword>
<feature type="domain" description="Vitamin K epoxide reductase" evidence="13">
    <location>
        <begin position="215"/>
        <end position="342"/>
    </location>
</feature>
<dbReference type="Pfam" id="PF07884">
    <property type="entry name" value="VKOR"/>
    <property type="match status" value="1"/>
</dbReference>
<gene>
    <name evidence="14" type="ordered locus">Halxa_1566</name>
</gene>
<proteinExistence type="inferred from homology"/>
<evidence type="ECO:0000256" key="4">
    <source>
        <dbReference type="ARBA" id="ARBA00022719"/>
    </source>
</evidence>
<dbReference type="GeneID" id="10796535"/>
<accession>F8D3H2</accession>
<dbReference type="GO" id="GO:0016020">
    <property type="term" value="C:membrane"/>
    <property type="evidence" value="ECO:0007669"/>
    <property type="project" value="UniProtKB-SubCell"/>
</dbReference>
<feature type="transmembrane region" description="Helical" evidence="11">
    <location>
        <begin position="147"/>
        <end position="165"/>
    </location>
</feature>
<keyword evidence="8" id="KW-1015">Disulfide bond</keyword>
<evidence type="ECO:0000256" key="3">
    <source>
        <dbReference type="ARBA" id="ARBA00022692"/>
    </source>
</evidence>
<evidence type="ECO:0000259" key="12">
    <source>
        <dbReference type="Pfam" id="PF03779"/>
    </source>
</evidence>
<keyword evidence="3 11" id="KW-0812">Transmembrane</keyword>
<feature type="transmembrane region" description="Helical" evidence="11">
    <location>
        <begin position="428"/>
        <end position="447"/>
    </location>
</feature>
<dbReference type="Proteomes" id="UP000006794">
    <property type="component" value="Chromosome"/>
</dbReference>
<feature type="transmembrane region" description="Helical" evidence="11">
    <location>
        <begin position="294"/>
        <end position="315"/>
    </location>
</feature>
<feature type="compositionally biased region" description="Gly residues" evidence="10">
    <location>
        <begin position="32"/>
        <end position="61"/>
    </location>
</feature>
<evidence type="ECO:0000256" key="7">
    <source>
        <dbReference type="ARBA" id="ARBA00023136"/>
    </source>
</evidence>
<dbReference type="Gene3D" id="1.20.1440.130">
    <property type="entry name" value="VKOR domain"/>
    <property type="match status" value="1"/>
</dbReference>
<comment type="similarity">
    <text evidence="2">Belongs to the VKOR family.</text>
</comment>
<dbReference type="CDD" id="cd12919">
    <property type="entry name" value="VKOR_2"/>
    <property type="match status" value="1"/>
</dbReference>